<proteinExistence type="predicted"/>
<accession>A0A919F1L3</accession>
<gene>
    <name evidence="2" type="ORF">GCM10018980_62920</name>
</gene>
<organism evidence="2 3">
    <name type="scientific">Streptomyces capoamus</name>
    <dbReference type="NCBI Taxonomy" id="68183"/>
    <lineage>
        <taxon>Bacteria</taxon>
        <taxon>Bacillati</taxon>
        <taxon>Actinomycetota</taxon>
        <taxon>Actinomycetes</taxon>
        <taxon>Kitasatosporales</taxon>
        <taxon>Streptomycetaceae</taxon>
        <taxon>Streptomyces</taxon>
    </lineage>
</organism>
<reference evidence="3" key="1">
    <citation type="journal article" date="2019" name="Int. J. Syst. Evol. Microbiol.">
        <title>The Global Catalogue of Microorganisms (GCM) 10K type strain sequencing project: providing services to taxonomists for standard genome sequencing and annotation.</title>
        <authorList>
            <consortium name="The Broad Institute Genomics Platform"/>
            <consortium name="The Broad Institute Genome Sequencing Center for Infectious Disease"/>
            <person name="Wu L."/>
            <person name="Ma J."/>
        </authorList>
    </citation>
    <scope>NUCLEOTIDE SEQUENCE [LARGE SCALE GENOMIC DNA]</scope>
    <source>
        <strain evidence="3">JCM 4253</strain>
    </source>
</reference>
<feature type="region of interest" description="Disordered" evidence="1">
    <location>
        <begin position="1"/>
        <end position="53"/>
    </location>
</feature>
<protein>
    <submittedName>
        <fullName evidence="2">Uncharacterized protein</fullName>
    </submittedName>
</protein>
<dbReference type="EMBL" id="BNBF01000024">
    <property type="protein sequence ID" value="GHG68948.1"/>
    <property type="molecule type" value="Genomic_DNA"/>
</dbReference>
<dbReference type="AlphaFoldDB" id="A0A919F1L3"/>
<comment type="caution">
    <text evidence="2">The sequence shown here is derived from an EMBL/GenBank/DDBJ whole genome shotgun (WGS) entry which is preliminary data.</text>
</comment>
<name>A0A919F1L3_9ACTN</name>
<evidence type="ECO:0000313" key="2">
    <source>
        <dbReference type="EMBL" id="GHG68948.1"/>
    </source>
</evidence>
<sequence>MRGRVRRQLRHDQLRGFQGESPGAELLPREQAGQPGAPWGGREADSEVGDGGGDVGGDFLVHITQSGGDCYL</sequence>
<evidence type="ECO:0000256" key="1">
    <source>
        <dbReference type="SAM" id="MobiDB-lite"/>
    </source>
</evidence>
<keyword evidence="3" id="KW-1185">Reference proteome</keyword>
<dbReference type="Proteomes" id="UP000619355">
    <property type="component" value="Unassembled WGS sequence"/>
</dbReference>
<evidence type="ECO:0000313" key="3">
    <source>
        <dbReference type="Proteomes" id="UP000619355"/>
    </source>
</evidence>